<organism evidence="2 3">
    <name type="scientific">Cladobotryum mycophilum</name>
    <dbReference type="NCBI Taxonomy" id="491253"/>
    <lineage>
        <taxon>Eukaryota</taxon>
        <taxon>Fungi</taxon>
        <taxon>Dikarya</taxon>
        <taxon>Ascomycota</taxon>
        <taxon>Pezizomycotina</taxon>
        <taxon>Sordariomycetes</taxon>
        <taxon>Hypocreomycetidae</taxon>
        <taxon>Hypocreales</taxon>
        <taxon>Hypocreaceae</taxon>
        <taxon>Cladobotryum</taxon>
    </lineage>
</organism>
<accession>A0ABR0SQ11</accession>
<reference evidence="2 3" key="1">
    <citation type="submission" date="2024-01" db="EMBL/GenBank/DDBJ databases">
        <title>Complete genome of Cladobotryum mycophilum ATHUM6906.</title>
        <authorList>
            <person name="Christinaki A.C."/>
            <person name="Myridakis A.I."/>
            <person name="Kouvelis V.N."/>
        </authorList>
    </citation>
    <scope>NUCLEOTIDE SEQUENCE [LARGE SCALE GENOMIC DNA]</scope>
    <source>
        <strain evidence="2 3">ATHUM6906</strain>
    </source>
</reference>
<sequence>MSVEAKVANIIRRKKAQYVRYIDTKQWSKFEELALADAELSFHNSDGSVMTLSGTAFQFSSVKSFTAYFSKFFAQAQTLHMVGHGELERIGAGEVRAIWGMEDQIMLPLFAEIRGGGYYHETWVLKNGGWFLKSLRLERTYMKYNFVATLGSWLQSTGVPVV</sequence>
<keyword evidence="3" id="KW-1185">Reference proteome</keyword>
<protein>
    <recommendedName>
        <fullName evidence="1">SnoaL-like domain-containing protein</fullName>
    </recommendedName>
</protein>
<dbReference type="Gene3D" id="3.10.450.50">
    <property type="match status" value="1"/>
</dbReference>
<dbReference type="Proteomes" id="UP001338125">
    <property type="component" value="Unassembled WGS sequence"/>
</dbReference>
<gene>
    <name evidence="2" type="ORF">PT974_04742</name>
</gene>
<comment type="caution">
    <text evidence="2">The sequence shown here is derived from an EMBL/GenBank/DDBJ whole genome shotgun (WGS) entry which is preliminary data.</text>
</comment>
<dbReference type="SUPFAM" id="SSF54427">
    <property type="entry name" value="NTF2-like"/>
    <property type="match status" value="1"/>
</dbReference>
<dbReference type="EMBL" id="JAVFKD010000010">
    <property type="protein sequence ID" value="KAK5994270.1"/>
    <property type="molecule type" value="Genomic_DNA"/>
</dbReference>
<proteinExistence type="predicted"/>
<dbReference type="InterPro" id="IPR032710">
    <property type="entry name" value="NTF2-like_dom_sf"/>
</dbReference>
<evidence type="ECO:0000313" key="2">
    <source>
        <dbReference type="EMBL" id="KAK5994270.1"/>
    </source>
</evidence>
<name>A0ABR0SQ11_9HYPO</name>
<feature type="domain" description="SnoaL-like" evidence="1">
    <location>
        <begin position="11"/>
        <end position="136"/>
    </location>
</feature>
<dbReference type="InterPro" id="IPR037401">
    <property type="entry name" value="SnoaL-like"/>
</dbReference>
<evidence type="ECO:0000313" key="3">
    <source>
        <dbReference type="Proteomes" id="UP001338125"/>
    </source>
</evidence>
<dbReference type="Pfam" id="PF13577">
    <property type="entry name" value="SnoaL_4"/>
    <property type="match status" value="1"/>
</dbReference>
<evidence type="ECO:0000259" key="1">
    <source>
        <dbReference type="Pfam" id="PF13577"/>
    </source>
</evidence>